<organism evidence="4 5">
    <name type="scientific">Nonomuraea bangladeshensis</name>
    <dbReference type="NCBI Taxonomy" id="404385"/>
    <lineage>
        <taxon>Bacteria</taxon>
        <taxon>Bacillati</taxon>
        <taxon>Actinomycetota</taxon>
        <taxon>Actinomycetes</taxon>
        <taxon>Streptosporangiales</taxon>
        <taxon>Streptosporangiaceae</taxon>
        <taxon>Nonomuraea</taxon>
    </lineage>
</organism>
<dbReference type="EC" id="2.7.1.121" evidence="4"/>
<evidence type="ECO:0000256" key="2">
    <source>
        <dbReference type="ARBA" id="ARBA00022777"/>
    </source>
</evidence>
<dbReference type="RefSeq" id="WP_364459937.1">
    <property type="nucleotide sequence ID" value="NZ_JBFARM010000014.1"/>
</dbReference>
<dbReference type="GO" id="GO:0047324">
    <property type="term" value="F:phosphoenolpyruvate-glycerone phosphotransferase activity"/>
    <property type="evidence" value="ECO:0007669"/>
    <property type="project" value="UniProtKB-EC"/>
</dbReference>
<dbReference type="SUPFAM" id="SSF101473">
    <property type="entry name" value="DhaL-like"/>
    <property type="match status" value="1"/>
</dbReference>
<dbReference type="InterPro" id="IPR036117">
    <property type="entry name" value="DhaL_dom_sf"/>
</dbReference>
<dbReference type="SMART" id="SM01120">
    <property type="entry name" value="Dak2"/>
    <property type="match status" value="1"/>
</dbReference>
<evidence type="ECO:0000313" key="5">
    <source>
        <dbReference type="Proteomes" id="UP001552427"/>
    </source>
</evidence>
<dbReference type="Pfam" id="PF02734">
    <property type="entry name" value="Dak2"/>
    <property type="match status" value="1"/>
</dbReference>
<keyword evidence="2 4" id="KW-0418">Kinase</keyword>
<dbReference type="PANTHER" id="PTHR28629">
    <property type="entry name" value="TRIOKINASE/FMN CYCLASE"/>
    <property type="match status" value="1"/>
</dbReference>
<dbReference type="PANTHER" id="PTHR28629:SF4">
    <property type="entry name" value="TRIOKINASE_FMN CYCLASE"/>
    <property type="match status" value="1"/>
</dbReference>
<dbReference type="PROSITE" id="PS51480">
    <property type="entry name" value="DHAL"/>
    <property type="match status" value="1"/>
</dbReference>
<accession>A0ABV3HFT5</accession>
<dbReference type="Gene3D" id="1.25.40.340">
    <property type="match status" value="1"/>
</dbReference>
<dbReference type="Proteomes" id="UP001552427">
    <property type="component" value="Unassembled WGS sequence"/>
</dbReference>
<comment type="caution">
    <text evidence="4">The sequence shown here is derived from an EMBL/GenBank/DDBJ whole genome shotgun (WGS) entry which is preliminary data.</text>
</comment>
<gene>
    <name evidence="4" type="primary">dhaL</name>
    <name evidence="4" type="ORF">AB0K40_38415</name>
</gene>
<evidence type="ECO:0000259" key="3">
    <source>
        <dbReference type="PROSITE" id="PS51480"/>
    </source>
</evidence>
<protein>
    <submittedName>
        <fullName evidence="4">Dihydroxyacetone kinase subunit DhaL</fullName>
        <ecNumber evidence="4">2.7.1.121</ecNumber>
    </submittedName>
</protein>
<dbReference type="InterPro" id="IPR050861">
    <property type="entry name" value="Dihydroxyacetone_Kinase"/>
</dbReference>
<feature type="domain" description="DhaL" evidence="3">
    <location>
        <begin position="6"/>
        <end position="205"/>
    </location>
</feature>
<reference evidence="4 5" key="1">
    <citation type="submission" date="2024-06" db="EMBL/GenBank/DDBJ databases">
        <title>The Natural Products Discovery Center: Release of the First 8490 Sequenced Strains for Exploring Actinobacteria Biosynthetic Diversity.</title>
        <authorList>
            <person name="Kalkreuter E."/>
            <person name="Kautsar S.A."/>
            <person name="Yang D."/>
            <person name="Bader C.D."/>
            <person name="Teijaro C.N."/>
            <person name="Fluegel L."/>
            <person name="Davis C.M."/>
            <person name="Simpson J.R."/>
            <person name="Lauterbach L."/>
            <person name="Steele A.D."/>
            <person name="Gui C."/>
            <person name="Meng S."/>
            <person name="Li G."/>
            <person name="Viehrig K."/>
            <person name="Ye F."/>
            <person name="Su P."/>
            <person name="Kiefer A.F."/>
            <person name="Nichols A."/>
            <person name="Cepeda A.J."/>
            <person name="Yan W."/>
            <person name="Fan B."/>
            <person name="Jiang Y."/>
            <person name="Adhikari A."/>
            <person name="Zheng C.-J."/>
            <person name="Schuster L."/>
            <person name="Cowan T.M."/>
            <person name="Smanski M.J."/>
            <person name="Chevrette M.G."/>
            <person name="De Carvalho L.P.S."/>
            <person name="Shen B."/>
        </authorList>
    </citation>
    <scope>NUCLEOTIDE SEQUENCE [LARGE SCALE GENOMIC DNA]</scope>
    <source>
        <strain evidence="4 5">NPDC049574</strain>
    </source>
</reference>
<keyword evidence="5" id="KW-1185">Reference proteome</keyword>
<dbReference type="InterPro" id="IPR012737">
    <property type="entry name" value="DhaK_L_YcgS"/>
</dbReference>
<dbReference type="InterPro" id="IPR004007">
    <property type="entry name" value="DhaL_dom"/>
</dbReference>
<dbReference type="EMBL" id="JBFARM010000014">
    <property type="protein sequence ID" value="MEV4291413.1"/>
    <property type="molecule type" value="Genomic_DNA"/>
</dbReference>
<keyword evidence="1 4" id="KW-0808">Transferase</keyword>
<sequence>MSMNASDARRWMERFFAAFDREQQALTDLDRRSGDGDFGANLRSALNRARTALATADTATPGDVFDVVSTAFLNTGGTSGPLFGMWFRHLAKATRAETVGVAELARGFADATATVQRLGGAKPGDKTMVDAMVPAAEALTAASVGAPGDLREALTAAAAAARSGADATADLLARRGRASYVGEVARGVLDPGAVTVALLTEAACP</sequence>
<evidence type="ECO:0000256" key="1">
    <source>
        <dbReference type="ARBA" id="ARBA00022679"/>
    </source>
</evidence>
<evidence type="ECO:0000313" key="4">
    <source>
        <dbReference type="EMBL" id="MEV4291413.1"/>
    </source>
</evidence>
<name>A0ABV3HFT5_9ACTN</name>
<proteinExistence type="predicted"/>
<dbReference type="NCBIfam" id="TIGR02365">
    <property type="entry name" value="dha_L_ycgS"/>
    <property type="match status" value="1"/>
</dbReference>